<reference evidence="4 5" key="1">
    <citation type="submission" date="2017-12" db="EMBL/GenBank/DDBJ databases">
        <title>Complete genome sequence of Herbivorax saccincola GGR1, a novel Cellulosome-producing hydrolytic bacterium in a thermophilic biogas plant, established by Illumina and Nanopore MinION sequencing.</title>
        <authorList>
            <person name="Pechtl A."/>
            <person name="Ruckert C."/>
            <person name="Koeck D.E."/>
            <person name="Maus I."/>
            <person name="Winkler A."/>
            <person name="Kalinowski J."/>
            <person name="Puhler A."/>
            <person name="Schwarz W.W."/>
            <person name="Zverlov V.V."/>
            <person name="Schluter A."/>
            <person name="Liebl W."/>
        </authorList>
    </citation>
    <scope>NUCLEOTIDE SEQUENCE [LARGE SCALE GENOMIC DNA]</scope>
    <source>
        <strain evidence="5">SR1</strain>
    </source>
</reference>
<keyword evidence="5" id="KW-1185">Reference proteome</keyword>
<dbReference type="PANTHER" id="PTHR43531">
    <property type="entry name" value="PROTEIN ICFG"/>
    <property type="match status" value="1"/>
</dbReference>
<name>A0A2K9ESF1_9FIRM</name>
<dbReference type="SUPFAM" id="SSF58104">
    <property type="entry name" value="Methyl-accepting chemotaxis protein (MCP) signaling domain"/>
    <property type="match status" value="1"/>
</dbReference>
<evidence type="ECO:0000313" key="5">
    <source>
        <dbReference type="Proteomes" id="UP000233534"/>
    </source>
</evidence>
<dbReference type="Proteomes" id="UP000233534">
    <property type="component" value="Chromosome"/>
</dbReference>
<dbReference type="GO" id="GO:0004888">
    <property type="term" value="F:transmembrane signaling receptor activity"/>
    <property type="evidence" value="ECO:0007669"/>
    <property type="project" value="TreeGrafter"/>
</dbReference>
<sequence>MVNDISIASNEQASKISQINQGIIQVSKVVQTNSATSEEIAAASEELASQAEVLKKQVSRFNLKKGQMPSYFSYKGINNIDPNLLKMLEDMHDREKINNDMTDENSHEPVLSNSKEIEINGNDFGKY</sequence>
<feature type="region of interest" description="Disordered" evidence="3">
    <location>
        <begin position="99"/>
        <end position="127"/>
    </location>
</feature>
<dbReference type="PANTHER" id="PTHR43531:SF11">
    <property type="entry name" value="METHYL-ACCEPTING CHEMOTAXIS PROTEIN 3"/>
    <property type="match status" value="1"/>
</dbReference>
<evidence type="ECO:0000256" key="3">
    <source>
        <dbReference type="SAM" id="MobiDB-lite"/>
    </source>
</evidence>
<dbReference type="GO" id="GO:0006935">
    <property type="term" value="P:chemotaxis"/>
    <property type="evidence" value="ECO:0007669"/>
    <property type="project" value="UniProtKB-KW"/>
</dbReference>
<dbReference type="AlphaFoldDB" id="A0A2K9ESF1"/>
<dbReference type="InterPro" id="IPR051310">
    <property type="entry name" value="MCP_chemotaxis"/>
</dbReference>
<dbReference type="KEGG" id="hsc:HVS_12985"/>
<evidence type="ECO:0000256" key="1">
    <source>
        <dbReference type="ARBA" id="ARBA00022500"/>
    </source>
</evidence>
<dbReference type="GO" id="GO:0005886">
    <property type="term" value="C:plasma membrane"/>
    <property type="evidence" value="ECO:0007669"/>
    <property type="project" value="TreeGrafter"/>
</dbReference>
<protein>
    <submittedName>
        <fullName evidence="4">Methyl-accepting protein IV</fullName>
    </submittedName>
</protein>
<evidence type="ECO:0000313" key="4">
    <source>
        <dbReference type="EMBL" id="AUG58470.1"/>
    </source>
</evidence>
<dbReference type="EMBL" id="CP025197">
    <property type="protein sequence ID" value="AUG58470.1"/>
    <property type="molecule type" value="Genomic_DNA"/>
</dbReference>
<dbReference type="RefSeq" id="WP_242971566.1">
    <property type="nucleotide sequence ID" value="NZ_CP025197.1"/>
</dbReference>
<organism evidence="4 5">
    <name type="scientific">Acetivibrio saccincola</name>
    <dbReference type="NCBI Taxonomy" id="1677857"/>
    <lineage>
        <taxon>Bacteria</taxon>
        <taxon>Bacillati</taxon>
        <taxon>Bacillota</taxon>
        <taxon>Clostridia</taxon>
        <taxon>Eubacteriales</taxon>
        <taxon>Oscillospiraceae</taxon>
        <taxon>Acetivibrio</taxon>
    </lineage>
</organism>
<evidence type="ECO:0000256" key="2">
    <source>
        <dbReference type="ARBA" id="ARBA00029447"/>
    </source>
</evidence>
<proteinExistence type="inferred from homology"/>
<comment type="similarity">
    <text evidence="2">Belongs to the methyl-accepting chemotaxis (MCP) protein family.</text>
</comment>
<gene>
    <name evidence="4" type="ORF">HVS_12985</name>
</gene>
<accession>A0A2K9ESF1</accession>
<keyword evidence="1" id="KW-0145">Chemotaxis</keyword>
<dbReference type="Gene3D" id="1.10.287.950">
    <property type="entry name" value="Methyl-accepting chemotaxis protein"/>
    <property type="match status" value="1"/>
</dbReference>